<dbReference type="RefSeq" id="XP_018753383.1">
    <property type="nucleotide sequence ID" value="XM_018896010.1"/>
</dbReference>
<dbReference type="RefSeq" id="XP_018753377.1">
    <property type="nucleotide sequence ID" value="XM_018896003.1"/>
</dbReference>
<sequence length="118" mass="13219">MRTLNLIFSPILRPCIGRPLHCCLSGIRKISQILTRDLAAWLRLSESCRSRHVFQGLNRTVRDHSRRWIGANSAVNGFSAVSICLRSRHSLFPQPIPSLPCSGYSRSVRATSHLLTPA</sequence>
<dbReference type="EMBL" id="DS022250">
    <property type="protein sequence ID" value="EWG47190.1"/>
    <property type="molecule type" value="Genomic_DNA"/>
</dbReference>
<accession>W7MHZ9</accession>
<evidence type="ECO:0000313" key="2">
    <source>
        <dbReference type="Proteomes" id="UP000009096"/>
    </source>
</evidence>
<dbReference type="RefSeq" id="XP_018753382.1">
    <property type="nucleotide sequence ID" value="XM_018896009.1"/>
</dbReference>
<dbReference type="EMBL" id="DS022250">
    <property type="protein sequence ID" value="EWG47189.1"/>
    <property type="molecule type" value="Genomic_DNA"/>
</dbReference>
<protein>
    <submittedName>
        <fullName evidence="1">Uncharacterized protein</fullName>
    </submittedName>
</protein>
<dbReference type="EMBL" id="DS022250">
    <property type="protein sequence ID" value="EWG47186.1"/>
    <property type="molecule type" value="Genomic_DNA"/>
</dbReference>
<dbReference type="RefSeq" id="XP_018753385.1">
    <property type="nucleotide sequence ID" value="XM_018896012.1"/>
</dbReference>
<name>W7MHZ9_GIBM7</name>
<keyword evidence="2" id="KW-1185">Reference proteome</keyword>
<dbReference type="EMBL" id="DS022250">
    <property type="protein sequence ID" value="EWG47195.1"/>
    <property type="molecule type" value="Genomic_DNA"/>
</dbReference>
<dbReference type="VEuPathDB" id="FungiDB:FVEG_07375"/>
<gene>
    <name evidence="1" type="ORF">FVEG_07375</name>
</gene>
<dbReference type="EMBL" id="DS022250">
    <property type="protein sequence ID" value="EWG47194.1"/>
    <property type="molecule type" value="Genomic_DNA"/>
</dbReference>
<dbReference type="AlphaFoldDB" id="W7MHZ9"/>
<reference evidence="1" key="2">
    <citation type="submission" date="2013-11" db="EMBL/GenBank/DDBJ databases">
        <authorList>
            <consortium name="The Broad Institute Genome Sequencing Platform"/>
            <person name="Ma L.-J."/>
            <person name="Corby-Kistler H."/>
            <person name="Broz K."/>
            <person name="Gale L.R."/>
            <person name="Jonkers W."/>
            <person name="O'Donnell K."/>
            <person name="Ploetz R."/>
            <person name="Steinberg C."/>
            <person name="Schwartz D.C."/>
            <person name="VanEtten H."/>
            <person name="Zhou S."/>
            <person name="Young S.K."/>
            <person name="Zeng Q."/>
            <person name="Gargeya S."/>
            <person name="Fitzgerald M."/>
            <person name="Abouelleil A."/>
            <person name="Alvarado L."/>
            <person name="Chapman S.B."/>
            <person name="Gainer-Dewar J."/>
            <person name="Goldberg J."/>
            <person name="Griggs A."/>
            <person name="Gujja S."/>
            <person name="Hansen M."/>
            <person name="Howarth C."/>
            <person name="Imamovic A."/>
            <person name="Ireland A."/>
            <person name="Larimer J."/>
            <person name="McCowan C."/>
            <person name="Murphy C."/>
            <person name="Pearson M."/>
            <person name="Poon T.W."/>
            <person name="Priest M."/>
            <person name="Roberts A."/>
            <person name="Saif S."/>
            <person name="Shea T."/>
            <person name="Sykes S."/>
            <person name="Wortman J."/>
            <person name="Nusbaum C."/>
            <person name="Birren B."/>
        </authorList>
    </citation>
    <scope>NUCLEOTIDE SEQUENCE</scope>
    <source>
        <strain evidence="1">7600</strain>
    </source>
</reference>
<dbReference type="RefSeq" id="XP_018753376.1">
    <property type="nucleotide sequence ID" value="XM_018896002.1"/>
</dbReference>
<dbReference type="RefSeq" id="XP_018753378.1">
    <property type="nucleotide sequence ID" value="XM_018896005.1"/>
</dbReference>
<dbReference type="GeneID" id="30065182"/>
<dbReference type="KEGG" id="fvr:FVEG_07375"/>
<dbReference type="RefSeq" id="XP_018753379.1">
    <property type="nucleotide sequence ID" value="XM_018896006.1"/>
</dbReference>
<dbReference type="EMBL" id="DS022250">
    <property type="protein sequence ID" value="EWG47192.1"/>
    <property type="molecule type" value="Genomic_DNA"/>
</dbReference>
<organism evidence="1 2">
    <name type="scientific">Gibberella moniliformis (strain M3125 / FGSC 7600)</name>
    <name type="common">Maize ear and stalk rot fungus</name>
    <name type="synonym">Fusarium verticillioides</name>
    <dbReference type="NCBI Taxonomy" id="334819"/>
    <lineage>
        <taxon>Eukaryota</taxon>
        <taxon>Fungi</taxon>
        <taxon>Dikarya</taxon>
        <taxon>Ascomycota</taxon>
        <taxon>Pezizomycotina</taxon>
        <taxon>Sordariomycetes</taxon>
        <taxon>Hypocreomycetidae</taxon>
        <taxon>Hypocreales</taxon>
        <taxon>Nectriaceae</taxon>
        <taxon>Fusarium</taxon>
        <taxon>Fusarium fujikuroi species complex</taxon>
    </lineage>
</organism>
<proteinExistence type="predicted"/>
<dbReference type="RefSeq" id="XP_018753386.1">
    <property type="nucleotide sequence ID" value="XM_018896004.1"/>
</dbReference>
<dbReference type="RefSeq" id="XP_018753381.1">
    <property type="nucleotide sequence ID" value="XM_018896008.1"/>
</dbReference>
<evidence type="ECO:0000313" key="1">
    <source>
        <dbReference type="EMBL" id="EWG47185.1"/>
    </source>
</evidence>
<dbReference type="EMBL" id="DS022250">
    <property type="protein sequence ID" value="EWG47185.1"/>
    <property type="molecule type" value="Genomic_DNA"/>
</dbReference>
<dbReference type="EMBL" id="DS022250">
    <property type="protein sequence ID" value="EWG47187.1"/>
    <property type="molecule type" value="Genomic_DNA"/>
</dbReference>
<dbReference type="EMBL" id="DS022250">
    <property type="protein sequence ID" value="EWG47191.1"/>
    <property type="molecule type" value="Genomic_DNA"/>
</dbReference>
<reference evidence="1 2" key="1">
    <citation type="journal article" date="2010" name="Nature">
        <title>Comparative genomics reveals mobile pathogenicity chromosomes in Fusarium.</title>
        <authorList>
            <person name="Ma L.J."/>
            <person name="van der Does H.C."/>
            <person name="Borkovich K.A."/>
            <person name="Coleman J.J."/>
            <person name="Daboussi M.J."/>
            <person name="Di Pietro A."/>
            <person name="Dufresne M."/>
            <person name="Freitag M."/>
            <person name="Grabherr M."/>
            <person name="Henrissat B."/>
            <person name="Houterman P.M."/>
            <person name="Kang S."/>
            <person name="Shim W.B."/>
            <person name="Woloshuk C."/>
            <person name="Xie X."/>
            <person name="Xu J.R."/>
            <person name="Antoniw J."/>
            <person name="Baker S.E."/>
            <person name="Bluhm B.H."/>
            <person name="Breakspear A."/>
            <person name="Brown D.W."/>
            <person name="Butchko R.A."/>
            <person name="Chapman S."/>
            <person name="Coulson R."/>
            <person name="Coutinho P.M."/>
            <person name="Danchin E.G."/>
            <person name="Diener A."/>
            <person name="Gale L.R."/>
            <person name="Gardiner D.M."/>
            <person name="Goff S."/>
            <person name="Hammond-Kosack K.E."/>
            <person name="Hilburn K."/>
            <person name="Hua-Van A."/>
            <person name="Jonkers W."/>
            <person name="Kazan K."/>
            <person name="Kodira C.D."/>
            <person name="Koehrsen M."/>
            <person name="Kumar L."/>
            <person name="Lee Y.H."/>
            <person name="Li L."/>
            <person name="Manners J.M."/>
            <person name="Miranda-Saavedra D."/>
            <person name="Mukherjee M."/>
            <person name="Park G."/>
            <person name="Park J."/>
            <person name="Park S.Y."/>
            <person name="Proctor R.H."/>
            <person name="Regev A."/>
            <person name="Ruiz-Roldan M.C."/>
            <person name="Sain D."/>
            <person name="Sakthikumar S."/>
            <person name="Sykes S."/>
            <person name="Schwartz D.C."/>
            <person name="Turgeon B.G."/>
            <person name="Wapinski I."/>
            <person name="Yoder O."/>
            <person name="Young S."/>
            <person name="Zeng Q."/>
            <person name="Zhou S."/>
            <person name="Galagan J."/>
            <person name="Cuomo C.A."/>
            <person name="Kistler H.C."/>
            <person name="Rep M."/>
        </authorList>
    </citation>
    <scope>NUCLEOTIDE SEQUENCE [LARGE SCALE GENOMIC DNA]</scope>
    <source>
        <strain evidence="1">7600</strain>
        <strain evidence="2">M3125 / FGSC 7600</strain>
    </source>
</reference>
<dbReference type="RefSeq" id="XP_018753380.1">
    <property type="nucleotide sequence ID" value="XM_018896007.1"/>
</dbReference>
<dbReference type="RefSeq" id="XP_018753384.1">
    <property type="nucleotide sequence ID" value="XM_018896011.1"/>
</dbReference>
<dbReference type="EMBL" id="DS022250">
    <property type="protein sequence ID" value="EWG47188.1"/>
    <property type="molecule type" value="Genomic_DNA"/>
</dbReference>
<dbReference type="EMBL" id="DS022250">
    <property type="protein sequence ID" value="EWG47193.1"/>
    <property type="molecule type" value="Genomic_DNA"/>
</dbReference>
<dbReference type="Proteomes" id="UP000009096">
    <property type="component" value="Chromosome 8"/>
</dbReference>